<evidence type="ECO:0000313" key="4">
    <source>
        <dbReference type="Proteomes" id="UP000051010"/>
    </source>
</evidence>
<evidence type="ECO:0000256" key="1">
    <source>
        <dbReference type="ARBA" id="ARBA00003238"/>
    </source>
</evidence>
<protein>
    <submittedName>
        <fullName evidence="3">EDD domain protein, DegV family</fullName>
    </submittedName>
</protein>
<name>A0A0R1YG98_9LACO</name>
<dbReference type="RefSeq" id="WP_056980698.1">
    <property type="nucleotide sequence ID" value="NZ_AZFZ01000058.1"/>
</dbReference>
<comment type="caution">
    <text evidence="3">The sequence shown here is derived from an EMBL/GenBank/DDBJ whole genome shotgun (WGS) entry which is preliminary data.</text>
</comment>
<dbReference type="PATRIC" id="fig|1423786.4.peg.2445"/>
<dbReference type="AlphaFoldDB" id="A0A0R1YG98"/>
<dbReference type="InterPro" id="IPR043168">
    <property type="entry name" value="DegV_C"/>
</dbReference>
<dbReference type="PROSITE" id="PS51482">
    <property type="entry name" value="DEGV"/>
    <property type="match status" value="1"/>
</dbReference>
<organism evidence="3 4">
    <name type="scientific">Lentilactobacillus parafarraginis DSM 18390 = JCM 14109</name>
    <dbReference type="NCBI Taxonomy" id="1423786"/>
    <lineage>
        <taxon>Bacteria</taxon>
        <taxon>Bacillati</taxon>
        <taxon>Bacillota</taxon>
        <taxon>Bacilli</taxon>
        <taxon>Lactobacillales</taxon>
        <taxon>Lactobacillaceae</taxon>
        <taxon>Lentilactobacillus</taxon>
    </lineage>
</organism>
<dbReference type="GO" id="GO:0008289">
    <property type="term" value="F:lipid binding"/>
    <property type="evidence" value="ECO:0007669"/>
    <property type="project" value="UniProtKB-KW"/>
</dbReference>
<accession>A0A0R1YG98</accession>
<comment type="function">
    <text evidence="1">May bind long-chain fatty acids, such as palmitate, and may play a role in lipid transport or fatty acid metabolism.</text>
</comment>
<dbReference type="PANTHER" id="PTHR33434">
    <property type="entry name" value="DEGV DOMAIN-CONTAINING PROTEIN DR_1986-RELATED"/>
    <property type="match status" value="1"/>
</dbReference>
<dbReference type="PANTHER" id="PTHR33434:SF2">
    <property type="entry name" value="FATTY ACID-BINDING PROTEIN TM_1468"/>
    <property type="match status" value="1"/>
</dbReference>
<evidence type="ECO:0000313" key="3">
    <source>
        <dbReference type="EMBL" id="KRM41431.1"/>
    </source>
</evidence>
<dbReference type="Gene3D" id="3.40.50.10170">
    <property type="match status" value="1"/>
</dbReference>
<dbReference type="Gene3D" id="3.30.1180.10">
    <property type="match status" value="1"/>
</dbReference>
<keyword evidence="2" id="KW-0446">Lipid-binding</keyword>
<evidence type="ECO:0000256" key="2">
    <source>
        <dbReference type="ARBA" id="ARBA00023121"/>
    </source>
</evidence>
<dbReference type="Proteomes" id="UP000051010">
    <property type="component" value="Unassembled WGS sequence"/>
</dbReference>
<dbReference type="InterPro" id="IPR003797">
    <property type="entry name" value="DegV"/>
</dbReference>
<dbReference type="EMBL" id="AZFZ01000058">
    <property type="protein sequence ID" value="KRM41431.1"/>
    <property type="molecule type" value="Genomic_DNA"/>
</dbReference>
<dbReference type="SUPFAM" id="SSF82549">
    <property type="entry name" value="DAK1/DegV-like"/>
    <property type="match status" value="1"/>
</dbReference>
<sequence>MSEKIAILVDSGCDVPPEVLAKYDNIAVAPMLIMMNGKAYRDNVDLTPEAFYSQLNVSEKLPTTSAPTQGSVEACVADLKKRGYTHIIGISVSAKLSTTFETVSRVAREVQDIEMTAVNTKNIGIGSGLFAVYAEELLDAGQSYAETVKLLNAGVKDSNTFFYIPSLKYLRAGGRIGRVAGLVGSLLNIKPVIACDENGVYYPITKARSEQKAISKMVGLVSDLLKAHPNVRVGVANGADVPLMKKVYATLHEAFPSFKIYQGSVSPALGVHTGPGLVGVGVQVGEPQ</sequence>
<dbReference type="NCBIfam" id="TIGR00762">
    <property type="entry name" value="DegV"/>
    <property type="match status" value="1"/>
</dbReference>
<proteinExistence type="predicted"/>
<reference evidence="3 4" key="1">
    <citation type="journal article" date="2015" name="Genome Announc.">
        <title>Expanding the biotechnology potential of lactobacilli through comparative genomics of 213 strains and associated genera.</title>
        <authorList>
            <person name="Sun Z."/>
            <person name="Harris H.M."/>
            <person name="McCann A."/>
            <person name="Guo C."/>
            <person name="Argimon S."/>
            <person name="Zhang W."/>
            <person name="Yang X."/>
            <person name="Jeffery I.B."/>
            <person name="Cooney J.C."/>
            <person name="Kagawa T.F."/>
            <person name="Liu W."/>
            <person name="Song Y."/>
            <person name="Salvetti E."/>
            <person name="Wrobel A."/>
            <person name="Rasinkangas P."/>
            <person name="Parkhill J."/>
            <person name="Rea M.C."/>
            <person name="O'Sullivan O."/>
            <person name="Ritari J."/>
            <person name="Douillard F.P."/>
            <person name="Paul Ross R."/>
            <person name="Yang R."/>
            <person name="Briner A.E."/>
            <person name="Felis G.E."/>
            <person name="de Vos W.M."/>
            <person name="Barrangou R."/>
            <person name="Klaenhammer T.R."/>
            <person name="Caufield P.W."/>
            <person name="Cui Y."/>
            <person name="Zhang H."/>
            <person name="O'Toole P.W."/>
        </authorList>
    </citation>
    <scope>NUCLEOTIDE SEQUENCE [LARGE SCALE GENOMIC DNA]</scope>
    <source>
        <strain evidence="3 4">DSM 18390</strain>
    </source>
</reference>
<dbReference type="InterPro" id="IPR050270">
    <property type="entry name" value="DegV_domain_contain"/>
</dbReference>
<gene>
    <name evidence="3" type="ORF">FD47_GL002327</name>
</gene>
<dbReference type="Pfam" id="PF02645">
    <property type="entry name" value="DegV"/>
    <property type="match status" value="1"/>
</dbReference>